<protein>
    <recommendedName>
        <fullName evidence="14">Interphotoreceptor matrix proteoglycan 1</fullName>
    </recommendedName>
    <alternativeName>
        <fullName evidence="15">Sialoprotein associated with cones and rods</fullName>
    </alternativeName>
</protein>
<keyword evidence="10" id="KW-0675">Receptor</keyword>
<dbReference type="PANTHER" id="PTHR12199">
    <property type="entry name" value="INTERPHOTORECEPTOR MATRIX PROTEOGLYCAN"/>
    <property type="match status" value="1"/>
</dbReference>
<feature type="compositionally biased region" description="Polar residues" evidence="17">
    <location>
        <begin position="1231"/>
        <end position="1247"/>
    </location>
</feature>
<dbReference type="InterPro" id="IPR000082">
    <property type="entry name" value="SEA_dom"/>
</dbReference>
<keyword evidence="8" id="KW-0677">Repeat</keyword>
<dbReference type="GO" id="GO:0008201">
    <property type="term" value="F:heparin binding"/>
    <property type="evidence" value="ECO:0007669"/>
    <property type="project" value="UniProtKB-KW"/>
</dbReference>
<dbReference type="SMART" id="SM00200">
    <property type="entry name" value="SEA"/>
    <property type="match status" value="1"/>
</dbReference>
<keyword evidence="5" id="KW-0272">Extracellular matrix</keyword>
<feature type="compositionally biased region" description="Low complexity" evidence="17">
    <location>
        <begin position="1076"/>
        <end position="1092"/>
    </location>
</feature>
<evidence type="ECO:0000256" key="15">
    <source>
        <dbReference type="ARBA" id="ARBA00042018"/>
    </source>
</evidence>
<feature type="domain" description="SEA" evidence="19">
    <location>
        <begin position="1335"/>
        <end position="1428"/>
    </location>
</feature>
<evidence type="ECO:0000256" key="5">
    <source>
        <dbReference type="ARBA" id="ARBA00022530"/>
    </source>
</evidence>
<evidence type="ECO:0000256" key="4">
    <source>
        <dbReference type="ARBA" id="ARBA00022525"/>
    </source>
</evidence>
<evidence type="ECO:0000256" key="2">
    <source>
        <dbReference type="ARBA" id="ARBA00004504"/>
    </source>
</evidence>
<evidence type="ECO:0000256" key="1">
    <source>
        <dbReference type="ARBA" id="ARBA00004437"/>
    </source>
</evidence>
<keyword evidence="13" id="KW-0373">Hyaluronic acid</keyword>
<evidence type="ECO:0000256" key="6">
    <source>
        <dbReference type="ARBA" id="ARBA00022674"/>
    </source>
</evidence>
<dbReference type="GO" id="GO:0033165">
    <property type="term" value="C:interphotoreceptor matrix"/>
    <property type="evidence" value="ECO:0007669"/>
    <property type="project" value="UniProtKB-SubCell"/>
</dbReference>
<evidence type="ECO:0000256" key="18">
    <source>
        <dbReference type="SAM" id="SignalP"/>
    </source>
</evidence>
<evidence type="ECO:0000256" key="12">
    <source>
        <dbReference type="ARBA" id="ARBA00023273"/>
    </source>
</evidence>
<feature type="compositionally biased region" description="Acidic residues" evidence="17">
    <location>
        <begin position="635"/>
        <end position="648"/>
    </location>
</feature>
<feature type="compositionally biased region" description="Acidic residues" evidence="17">
    <location>
        <begin position="1010"/>
        <end position="1024"/>
    </location>
</feature>
<feature type="compositionally biased region" description="Acidic residues" evidence="17">
    <location>
        <begin position="1188"/>
        <end position="1230"/>
    </location>
</feature>
<feature type="compositionally biased region" description="Acidic residues" evidence="17">
    <location>
        <begin position="1065"/>
        <end position="1075"/>
    </location>
</feature>
<evidence type="ECO:0000256" key="16">
    <source>
        <dbReference type="ARBA" id="ARBA00045407"/>
    </source>
</evidence>
<dbReference type="Proteomes" id="UP001228049">
    <property type="component" value="Unassembled WGS sequence"/>
</dbReference>
<comment type="function">
    <text evidence="16">Chondroitin sulfate-, heparin- and hyaluronan-binding protein. May serve to form a basic macromolecular scaffold comprising the insoluble interphotoreceptor matrix.</text>
</comment>
<keyword evidence="6" id="KW-0358">Heparin-binding</keyword>
<feature type="compositionally biased region" description="Acidic residues" evidence="17">
    <location>
        <begin position="526"/>
        <end position="591"/>
    </location>
</feature>
<feature type="signal peptide" evidence="18">
    <location>
        <begin position="1"/>
        <end position="19"/>
    </location>
</feature>
<evidence type="ECO:0000256" key="3">
    <source>
        <dbReference type="ARBA" id="ARBA00004593"/>
    </source>
</evidence>
<evidence type="ECO:0000256" key="8">
    <source>
        <dbReference type="ARBA" id="ARBA00022737"/>
    </source>
</evidence>
<name>A0AAD9BV85_DISEL</name>
<keyword evidence="12" id="KW-0966">Cell projection</keyword>
<evidence type="ECO:0000256" key="10">
    <source>
        <dbReference type="ARBA" id="ARBA00023170"/>
    </source>
</evidence>
<dbReference type="EMBL" id="JASDAP010000017">
    <property type="protein sequence ID" value="KAK1888968.1"/>
    <property type="molecule type" value="Genomic_DNA"/>
</dbReference>
<dbReference type="GO" id="GO:0001750">
    <property type="term" value="C:photoreceptor outer segment"/>
    <property type="evidence" value="ECO:0007669"/>
    <property type="project" value="UniProtKB-SubCell"/>
</dbReference>
<evidence type="ECO:0000259" key="19">
    <source>
        <dbReference type="PROSITE" id="PS50024"/>
    </source>
</evidence>
<organism evidence="20 21">
    <name type="scientific">Dissostichus eleginoides</name>
    <name type="common">Patagonian toothfish</name>
    <name type="synonym">Dissostichus amissus</name>
    <dbReference type="NCBI Taxonomy" id="100907"/>
    <lineage>
        <taxon>Eukaryota</taxon>
        <taxon>Metazoa</taxon>
        <taxon>Chordata</taxon>
        <taxon>Craniata</taxon>
        <taxon>Vertebrata</taxon>
        <taxon>Euteleostomi</taxon>
        <taxon>Actinopterygii</taxon>
        <taxon>Neopterygii</taxon>
        <taxon>Teleostei</taxon>
        <taxon>Neoteleostei</taxon>
        <taxon>Acanthomorphata</taxon>
        <taxon>Eupercaria</taxon>
        <taxon>Perciformes</taxon>
        <taxon>Notothenioidei</taxon>
        <taxon>Nototheniidae</taxon>
        <taxon>Dissostichus</taxon>
    </lineage>
</organism>
<sequence>MLWEFGLVLMFVLAPQAAGFKAGRLDLGLKPDPGSFVRLADLLKVSSQNEGSGLEMVRRRPKRSVFLHSGVRICPQETINEVLASHQAYYQLRVCQEAVWEAFRIFFDRIPGTTEYQKWVHTCQHESLCISDLAQNFSSSEEHMSIITRESELPNQVPEGPVEQMLEFSIDLVDPGYRELLDDPDSPQYIDLAHHLQDQMQHVFVKLPGFKAIHVLGISPGGISVHYSLIFEITSPKISSEEAELATKSPEDRVIADLREMVTKALREEASLPIDLNSLNFEPEVIHLPALSATSTIEVVNEPDSHNEFEVSTVEPRWINPGWRSLSPHGEGKPLVTLLDPTAVPDDETTALTGGMAERNDNSPVSQDITEEEEAIYVGEPELSNEGLPIITHEIETIHHDEIGELVRDYIPTSPVILELETDAPYINLSPNLISEEDLTPVEEEGEDLDVVTPTSQVLFTTAAFAEEVTITTLSGITGQPPTEAMVNVEENEDVNALPGEEEAGLGVPETEDVSELQVEILEPEEEVAEVSETEEEEVVEVSEPEEEVVEVSEPEEEVAEVSETEEVAEVSETEEEAEVSETEEAVENQDEVAGSEPEESEPEAETSDGAVEILNEEHAEEEVEVLQPEKEIVELEGEGNEEPEEGISEVLNAVESEKTEPEVPEETEPEVPEETEPEVTEETEPEVPEETEPEVTEETEPEVTEETEPEVTEETEPEVTEETEPDVPEEIEPDVPEETEPEVTEETEPDVPEETEPEVPEETEPEVPEETEPEVPEETEPDVPEETEPGAPEETEPEVTEETEPEVQEETEPDVPEETEPEVEEETEPEVPEETEPEVPEETEPEVPEETELEAPEETEPEAPEETEPEVPEETEPEVPEETEPEVPEETELEVTEETEPEVTEETEPEVPEETELEVPEETELEVTEETEPEVTEETEPEVEVAEEEAVDVVKPVEEEEVPEVPEPEEEVVEISEVEEEEVVEPTAPAEVVVEVVEEDPETGKDSEEVAQPEEEVVEDEQPAEVGPEPQEEVVEDEQPAEVGPEPQEEVVEDEQPAEVGPEPQEEVVEDEQPAEVGLEPQEEVVVPPAEELPEVSEPASEEAVPELNPEEEIIELLEPEPEEDVTEPAAESIKILLPFDSVEDLNVGEDTVEIIEDNEFLPPIGLDQHLPHEEDNLPIVPADIQPSEEDEPVIDESYIEEDVDTSDIAEVTDQDNNDTSEGTEEDSISPESDVSVTETPVSDSFPSPPATEVSEPNPTSDSGLFEGAEPEPAVVIIDENLNPSVPEGIEIQTLPPATDDIIDEAEQTSPPTTARPPVKYLTTPSMTTASNGRELVVFFSLRVTNMDFSLDLFNKTSSEYRSLESTFLDVELGFFVDVVVNSKVKFSRSVPYNITEAVTCVLEEFCSDAMKHLHIQIDTHSLDVEP</sequence>
<feature type="compositionally biased region" description="Acidic residues" evidence="17">
    <location>
        <begin position="597"/>
        <end position="607"/>
    </location>
</feature>
<dbReference type="Pfam" id="PF01390">
    <property type="entry name" value="SEA"/>
    <property type="match status" value="1"/>
</dbReference>
<keyword evidence="7 18" id="KW-0732">Signal</keyword>
<dbReference type="GO" id="GO:0007601">
    <property type="term" value="P:visual perception"/>
    <property type="evidence" value="ECO:0007669"/>
    <property type="project" value="InterPro"/>
</dbReference>
<dbReference type="PROSITE" id="PS50024">
    <property type="entry name" value="SEA"/>
    <property type="match status" value="2"/>
</dbReference>
<keyword evidence="9" id="KW-0730">Sialic acid</keyword>
<feature type="compositionally biased region" description="Low complexity" evidence="17">
    <location>
        <begin position="986"/>
        <end position="996"/>
    </location>
</feature>
<evidence type="ECO:0000313" key="21">
    <source>
        <dbReference type="Proteomes" id="UP001228049"/>
    </source>
</evidence>
<comment type="subcellular location">
    <subcellularLocation>
        <location evidence="2">Cell projection</location>
        <location evidence="2">Cilium</location>
        <location evidence="2">Photoreceptor outer segment</location>
    </subcellularLocation>
    <subcellularLocation>
        <location evidence="1">Photoreceptor inner segment</location>
    </subcellularLocation>
    <subcellularLocation>
        <location evidence="3">Secreted</location>
        <location evidence="3">Extracellular space</location>
        <location evidence="3">Extracellular matrix</location>
        <location evidence="3">Interphotoreceptor matrix</location>
    </subcellularLocation>
</comment>
<keyword evidence="4" id="KW-0964">Secreted</keyword>
<dbReference type="InterPro" id="IPR039861">
    <property type="entry name" value="IMPG"/>
</dbReference>
<proteinExistence type="predicted"/>
<dbReference type="InterPro" id="IPR036364">
    <property type="entry name" value="SEA_dom_sf"/>
</dbReference>
<feature type="non-terminal residue" evidence="20">
    <location>
        <position position="1"/>
    </location>
</feature>
<evidence type="ECO:0000256" key="17">
    <source>
        <dbReference type="SAM" id="MobiDB-lite"/>
    </source>
</evidence>
<feature type="compositionally biased region" description="Acidic residues" evidence="17">
    <location>
        <begin position="1048"/>
        <end position="1058"/>
    </location>
</feature>
<keyword evidence="21" id="KW-1185">Reference proteome</keyword>
<feature type="compositionally biased region" description="Acidic residues" evidence="17">
    <location>
        <begin position="1093"/>
        <end position="1110"/>
    </location>
</feature>
<dbReference type="GO" id="GO:0001917">
    <property type="term" value="C:photoreceptor inner segment"/>
    <property type="evidence" value="ECO:0007669"/>
    <property type="project" value="UniProtKB-SubCell"/>
</dbReference>
<reference evidence="20" key="1">
    <citation type="submission" date="2023-04" db="EMBL/GenBank/DDBJ databases">
        <title>Chromosome-level genome of Chaenocephalus aceratus.</title>
        <authorList>
            <person name="Park H."/>
        </authorList>
    </citation>
    <scope>NUCLEOTIDE SEQUENCE</scope>
    <source>
        <strain evidence="20">DE</strain>
        <tissue evidence="20">Muscle</tissue>
    </source>
</reference>
<evidence type="ECO:0000256" key="14">
    <source>
        <dbReference type="ARBA" id="ARBA00040753"/>
    </source>
</evidence>
<feature type="region of interest" description="Disordered" evidence="17">
    <location>
        <begin position="1165"/>
        <end position="1268"/>
    </location>
</feature>
<feature type="compositionally biased region" description="Acidic residues" evidence="17">
    <location>
        <begin position="959"/>
        <end position="985"/>
    </location>
</feature>
<evidence type="ECO:0000313" key="20">
    <source>
        <dbReference type="EMBL" id="KAK1888968.1"/>
    </source>
</evidence>
<evidence type="ECO:0000256" key="7">
    <source>
        <dbReference type="ARBA" id="ARBA00022729"/>
    </source>
</evidence>
<comment type="caution">
    <text evidence="20">The sequence shown here is derived from an EMBL/GenBank/DDBJ whole genome shotgun (WGS) entry which is preliminary data.</text>
</comment>
<evidence type="ECO:0000256" key="13">
    <source>
        <dbReference type="ARBA" id="ARBA00023290"/>
    </source>
</evidence>
<feature type="domain" description="SEA" evidence="19">
    <location>
        <begin position="162"/>
        <end position="286"/>
    </location>
</feature>
<gene>
    <name evidence="20" type="ORF">KUDE01_013646</name>
</gene>
<keyword evidence="11" id="KW-0325">Glycoprotein</keyword>
<dbReference type="GO" id="GO:0005540">
    <property type="term" value="F:hyaluronic acid binding"/>
    <property type="evidence" value="ECO:0007669"/>
    <property type="project" value="UniProtKB-KW"/>
</dbReference>
<evidence type="ECO:0000256" key="11">
    <source>
        <dbReference type="ARBA" id="ARBA00023180"/>
    </source>
</evidence>
<accession>A0AAD9BV85</accession>
<feature type="region of interest" description="Disordered" evidence="17">
    <location>
        <begin position="526"/>
        <end position="1110"/>
    </location>
</feature>
<dbReference type="SUPFAM" id="SSF82671">
    <property type="entry name" value="SEA domain"/>
    <property type="match status" value="2"/>
</dbReference>
<dbReference type="PANTHER" id="PTHR12199:SF3">
    <property type="entry name" value="INTERPHOTORECEPTOR MATRIX PROTEOGLYCAN 1"/>
    <property type="match status" value="1"/>
</dbReference>
<feature type="compositionally biased region" description="Acidic residues" evidence="17">
    <location>
        <begin position="1031"/>
        <end position="1041"/>
    </location>
</feature>
<feature type="chain" id="PRO_5042229975" description="Interphotoreceptor matrix proteoglycan 1" evidence="18">
    <location>
        <begin position="20"/>
        <end position="1428"/>
    </location>
</feature>
<feature type="compositionally biased region" description="Acidic residues" evidence="17">
    <location>
        <begin position="663"/>
        <end position="952"/>
    </location>
</feature>
<evidence type="ECO:0000256" key="9">
    <source>
        <dbReference type="ARBA" id="ARBA00022981"/>
    </source>
</evidence>